<accession>A0A368ZH67</accession>
<comment type="caution">
    <text evidence="1">The sequence shown here is derived from an EMBL/GenBank/DDBJ whole genome shotgun (WGS) entry which is preliminary data.</text>
</comment>
<evidence type="ECO:0000313" key="1">
    <source>
        <dbReference type="EMBL" id="RCW92832.1"/>
    </source>
</evidence>
<organism evidence="1 2">
    <name type="scientific">Winogradskyella arenosi</name>
    <dbReference type="NCBI Taxonomy" id="533325"/>
    <lineage>
        <taxon>Bacteria</taxon>
        <taxon>Pseudomonadati</taxon>
        <taxon>Bacteroidota</taxon>
        <taxon>Flavobacteriia</taxon>
        <taxon>Flavobacteriales</taxon>
        <taxon>Flavobacteriaceae</taxon>
        <taxon>Winogradskyella</taxon>
    </lineage>
</organism>
<reference evidence="1 2" key="1">
    <citation type="submission" date="2018-07" db="EMBL/GenBank/DDBJ databases">
        <title>Genomic Encyclopedia of Type Strains, Phase III (KMG-III): the genomes of soil and plant-associated and newly described type strains.</title>
        <authorList>
            <person name="Whitman W."/>
        </authorList>
    </citation>
    <scope>NUCLEOTIDE SEQUENCE [LARGE SCALE GENOMIC DNA]</scope>
    <source>
        <strain evidence="1 2">CECT 7958</strain>
    </source>
</reference>
<dbReference type="AlphaFoldDB" id="A0A368ZH67"/>
<protein>
    <submittedName>
        <fullName evidence="1">Uncharacterized protein</fullName>
    </submittedName>
</protein>
<proteinExistence type="predicted"/>
<gene>
    <name evidence="1" type="ORF">DFQ08_102868</name>
</gene>
<dbReference type="EMBL" id="QPJO01000002">
    <property type="protein sequence ID" value="RCW92832.1"/>
    <property type="molecule type" value="Genomic_DNA"/>
</dbReference>
<evidence type="ECO:0000313" key="2">
    <source>
        <dbReference type="Proteomes" id="UP000253436"/>
    </source>
</evidence>
<name>A0A368ZH67_9FLAO</name>
<dbReference type="Proteomes" id="UP000253436">
    <property type="component" value="Unassembled WGS sequence"/>
</dbReference>
<keyword evidence="2" id="KW-1185">Reference proteome</keyword>
<dbReference type="RefSeq" id="WP_114309656.1">
    <property type="nucleotide sequence ID" value="NZ_QPJO01000002.1"/>
</dbReference>
<sequence length="79" mass="9143">MNHKFKTHSPLTTVQKRKITFLFTLCVIACFNAIYVQDVKENALINEMKKDISEPTVIQNFIKLSNDLNRIDQYPCLGP</sequence>